<protein>
    <recommendedName>
        <fullName evidence="4">Secreted protein</fullName>
    </recommendedName>
</protein>
<accession>A0A1H1C114</accession>
<dbReference type="Proteomes" id="UP000217103">
    <property type="component" value="Unassembled WGS sequence"/>
</dbReference>
<evidence type="ECO:0000313" key="2">
    <source>
        <dbReference type="EMBL" id="SDQ57917.1"/>
    </source>
</evidence>
<organism evidence="2 3">
    <name type="scientific">Thermostaphylospora chromogena</name>
    <dbReference type="NCBI Taxonomy" id="35622"/>
    <lineage>
        <taxon>Bacteria</taxon>
        <taxon>Bacillati</taxon>
        <taxon>Actinomycetota</taxon>
        <taxon>Actinomycetes</taxon>
        <taxon>Streptosporangiales</taxon>
        <taxon>Thermomonosporaceae</taxon>
        <taxon>Thermostaphylospora</taxon>
    </lineage>
</organism>
<dbReference type="STRING" id="35622.SAMN04489764_1239"/>
<keyword evidence="3" id="KW-1185">Reference proteome</keyword>
<dbReference type="EMBL" id="FNKK01000002">
    <property type="protein sequence ID" value="SDQ57917.1"/>
    <property type="molecule type" value="Genomic_DNA"/>
</dbReference>
<evidence type="ECO:0000256" key="1">
    <source>
        <dbReference type="SAM" id="MobiDB-lite"/>
    </source>
</evidence>
<evidence type="ECO:0008006" key="4">
    <source>
        <dbReference type="Google" id="ProtNLM"/>
    </source>
</evidence>
<proteinExistence type="predicted"/>
<sequence length="298" mass="31573">MRTPVKLGVFAAGLVAVFGAAWGVGGAMNAVGSPGVTSSPASSHGHDHGAHGGQAVTGAPGGLEITRDGFTIEPERTVFTPGETADFRFTISGFHGMPITGYEELHEKRLHLIVVSRDLSEFLHLHPELGEGGVWSVPLTLPRAGTYRAFADFAPYGVAPMTLGVDLWAGGDFEPEPLPEPGRVARVGDYTVTMMGDLVPGRSSKVTMFVTRDGRPVTDLEPYLGAHGHLVALRAGDLAYLHVHPEEARDGAAAGPGVTFHAEVPSAGIYRLFLDFKHDGRVRTAALTARTRYAAHSH</sequence>
<gene>
    <name evidence="2" type="ORF">SAMN04489764_1239</name>
</gene>
<name>A0A1H1C114_9ACTN</name>
<reference evidence="2 3" key="1">
    <citation type="submission" date="2016-10" db="EMBL/GenBank/DDBJ databases">
        <authorList>
            <person name="de Groot N.N."/>
        </authorList>
    </citation>
    <scope>NUCLEOTIDE SEQUENCE [LARGE SCALE GENOMIC DNA]</scope>
    <source>
        <strain evidence="2 3">DSM 43794</strain>
    </source>
</reference>
<dbReference type="OrthoDB" id="128043at2"/>
<dbReference type="RefSeq" id="WP_093258168.1">
    <property type="nucleotide sequence ID" value="NZ_FNKK01000002.1"/>
</dbReference>
<dbReference type="AlphaFoldDB" id="A0A1H1C114"/>
<evidence type="ECO:0000313" key="3">
    <source>
        <dbReference type="Proteomes" id="UP000217103"/>
    </source>
</evidence>
<feature type="region of interest" description="Disordered" evidence="1">
    <location>
        <begin position="34"/>
        <end position="58"/>
    </location>
</feature>